<comment type="caution">
    <text evidence="1">The sequence shown here is derived from an EMBL/GenBank/DDBJ whole genome shotgun (WGS) entry which is preliminary data.</text>
</comment>
<dbReference type="RefSeq" id="WP_132702867.1">
    <property type="nucleotide sequence ID" value="NZ_SMGI01000001.1"/>
</dbReference>
<organism evidence="1 2">
    <name type="scientific">Winogradskyella wandonensis</name>
    <dbReference type="NCBI Taxonomy" id="1442586"/>
    <lineage>
        <taxon>Bacteria</taxon>
        <taxon>Pseudomonadati</taxon>
        <taxon>Bacteroidota</taxon>
        <taxon>Flavobacteriia</taxon>
        <taxon>Flavobacteriales</taxon>
        <taxon>Flavobacteriaceae</taxon>
        <taxon>Winogradskyella</taxon>
    </lineage>
</organism>
<keyword evidence="2" id="KW-1185">Reference proteome</keyword>
<evidence type="ECO:0000313" key="2">
    <source>
        <dbReference type="Proteomes" id="UP000295714"/>
    </source>
</evidence>
<dbReference type="AlphaFoldDB" id="A0A4R1KVP9"/>
<proteinExistence type="predicted"/>
<protein>
    <submittedName>
        <fullName evidence="1">Uncharacterized protein</fullName>
    </submittedName>
</protein>
<dbReference type="EMBL" id="SMGI01000001">
    <property type="protein sequence ID" value="TCK68797.1"/>
    <property type="molecule type" value="Genomic_DNA"/>
</dbReference>
<gene>
    <name evidence="1" type="ORF">DFQ05_0307</name>
</gene>
<reference evidence="1 2" key="1">
    <citation type="journal article" date="2015" name="Stand. Genomic Sci.">
        <title>Genomic Encyclopedia of Bacterial and Archaeal Type Strains, Phase III: the genomes of soil and plant-associated and newly described type strains.</title>
        <authorList>
            <person name="Whitman W.B."/>
            <person name="Woyke T."/>
            <person name="Klenk H.P."/>
            <person name="Zhou Y."/>
            <person name="Lilburn T.G."/>
            <person name="Beck B.J."/>
            <person name="De Vos P."/>
            <person name="Vandamme P."/>
            <person name="Eisen J.A."/>
            <person name="Garrity G."/>
            <person name="Hugenholtz P."/>
            <person name="Kyrpides N.C."/>
        </authorList>
    </citation>
    <scope>NUCLEOTIDE SEQUENCE [LARGE SCALE GENOMIC DNA]</scope>
    <source>
        <strain evidence="1 2">CECT 8445</strain>
    </source>
</reference>
<dbReference type="Proteomes" id="UP000295714">
    <property type="component" value="Unassembled WGS sequence"/>
</dbReference>
<name>A0A4R1KVP9_9FLAO</name>
<accession>A0A4R1KVP9</accession>
<evidence type="ECO:0000313" key="1">
    <source>
        <dbReference type="EMBL" id="TCK68797.1"/>
    </source>
</evidence>
<sequence>MDLKTTISNHLKSLTSIQYSSIEGSMEQLNSTVKVIRSYQDYYIKVSESYKKNHESINHKIASKLTVIKIALLKSKNEQRLFLSTGKLKHKNNYADSLQKVIEELKELQVIIEK</sequence>